<feature type="non-terminal residue" evidence="1">
    <location>
        <position position="1"/>
    </location>
</feature>
<dbReference type="EMBL" id="CAJVPY010028086">
    <property type="protein sequence ID" value="CAG8792113.1"/>
    <property type="molecule type" value="Genomic_DNA"/>
</dbReference>
<dbReference type="AlphaFoldDB" id="A0A9N9P103"/>
<proteinExistence type="predicted"/>
<accession>A0A9N9P103</accession>
<dbReference type="Proteomes" id="UP000789405">
    <property type="component" value="Unassembled WGS sequence"/>
</dbReference>
<evidence type="ECO:0000313" key="1">
    <source>
        <dbReference type="EMBL" id="CAG8792113.1"/>
    </source>
</evidence>
<evidence type="ECO:0000313" key="2">
    <source>
        <dbReference type="Proteomes" id="UP000789405"/>
    </source>
</evidence>
<dbReference type="OrthoDB" id="2430975at2759"/>
<reference evidence="1" key="1">
    <citation type="submission" date="2021-06" db="EMBL/GenBank/DDBJ databases">
        <authorList>
            <person name="Kallberg Y."/>
            <person name="Tangrot J."/>
            <person name="Rosling A."/>
        </authorList>
    </citation>
    <scope>NUCLEOTIDE SEQUENCE</scope>
    <source>
        <strain evidence="1">MA453B</strain>
    </source>
</reference>
<gene>
    <name evidence="1" type="ORF">DERYTH_LOCUS21637</name>
</gene>
<protein>
    <submittedName>
        <fullName evidence="1">21991_t:CDS:1</fullName>
    </submittedName>
</protein>
<comment type="caution">
    <text evidence="1">The sequence shown here is derived from an EMBL/GenBank/DDBJ whole genome shotgun (WGS) entry which is preliminary data.</text>
</comment>
<organism evidence="1 2">
    <name type="scientific">Dentiscutata erythropus</name>
    <dbReference type="NCBI Taxonomy" id="1348616"/>
    <lineage>
        <taxon>Eukaryota</taxon>
        <taxon>Fungi</taxon>
        <taxon>Fungi incertae sedis</taxon>
        <taxon>Mucoromycota</taxon>
        <taxon>Glomeromycotina</taxon>
        <taxon>Glomeromycetes</taxon>
        <taxon>Diversisporales</taxon>
        <taxon>Gigasporaceae</taxon>
        <taxon>Dentiscutata</taxon>
    </lineage>
</organism>
<name>A0A9N9P103_9GLOM</name>
<sequence length="347" mass="38926">MSYGGFTSSLIPLLLSSMQQEAFYKIISESKLIRSFAQTEMPLLQNSPILSAIEQLLIVVNHLSLPTDKKIHLEEELNKVPVFGIQVAGGTLACWVMTMPFGAFYFVQHLTSVQIPMNREQSSLTEFMNELWKLRATLRNYVHVLNEIIEKVDSSLYNIAICSSQAREDVPLYDGELGIKTNKHLSGSSPPSPVVQKIAYNQKIEQGIIQELILFIQKGASTSNEVVADNSGRDLAQLFSDAEVTEGKTIEAKQKELIYWYIYRESYQNKVAEIRSKTGVAEKTAKSQVYAIIKAFLPKVSKMNLRKKTQRAGSVYKLFGKIIDPTTKKEVKGIGIDKAYGISYGVR</sequence>
<keyword evidence="2" id="KW-1185">Reference proteome</keyword>